<reference evidence="1" key="1">
    <citation type="journal article" date="2022" name="Int. J. Mol. Sci.">
        <title>Draft Genome of Tanacetum Coccineum: Genomic Comparison of Closely Related Tanacetum-Family Plants.</title>
        <authorList>
            <person name="Yamashiro T."/>
            <person name="Shiraishi A."/>
            <person name="Nakayama K."/>
            <person name="Satake H."/>
        </authorList>
    </citation>
    <scope>NUCLEOTIDE SEQUENCE</scope>
</reference>
<dbReference type="EMBL" id="BQNB010010847">
    <property type="protein sequence ID" value="GJS82731.1"/>
    <property type="molecule type" value="Genomic_DNA"/>
</dbReference>
<gene>
    <name evidence="1" type="ORF">Tco_0749272</name>
</gene>
<protein>
    <submittedName>
        <fullName evidence="1">Uncharacterized protein</fullName>
    </submittedName>
</protein>
<keyword evidence="2" id="KW-1185">Reference proteome</keyword>
<evidence type="ECO:0000313" key="2">
    <source>
        <dbReference type="Proteomes" id="UP001151760"/>
    </source>
</evidence>
<organism evidence="1 2">
    <name type="scientific">Tanacetum coccineum</name>
    <dbReference type="NCBI Taxonomy" id="301880"/>
    <lineage>
        <taxon>Eukaryota</taxon>
        <taxon>Viridiplantae</taxon>
        <taxon>Streptophyta</taxon>
        <taxon>Embryophyta</taxon>
        <taxon>Tracheophyta</taxon>
        <taxon>Spermatophyta</taxon>
        <taxon>Magnoliopsida</taxon>
        <taxon>eudicotyledons</taxon>
        <taxon>Gunneridae</taxon>
        <taxon>Pentapetalae</taxon>
        <taxon>asterids</taxon>
        <taxon>campanulids</taxon>
        <taxon>Asterales</taxon>
        <taxon>Asteraceae</taxon>
        <taxon>Asteroideae</taxon>
        <taxon>Anthemideae</taxon>
        <taxon>Anthemidinae</taxon>
        <taxon>Tanacetum</taxon>
    </lineage>
</organism>
<name>A0ABQ4YYY7_9ASTR</name>
<comment type="caution">
    <text evidence="1">The sequence shown here is derived from an EMBL/GenBank/DDBJ whole genome shotgun (WGS) entry which is preliminary data.</text>
</comment>
<sequence>MSRILAMLGIAVGWPRQVNQAHHAYAELSESLSTGNKWDMMFAKIAIQKPMVCKQYLGNFVLTLTHRKFIANLRFAQHHLLAEHNDCRLTTSASPVQQQIDQTHS</sequence>
<dbReference type="Proteomes" id="UP001151760">
    <property type="component" value="Unassembled WGS sequence"/>
</dbReference>
<reference evidence="1" key="2">
    <citation type="submission" date="2022-01" db="EMBL/GenBank/DDBJ databases">
        <authorList>
            <person name="Yamashiro T."/>
            <person name="Shiraishi A."/>
            <person name="Satake H."/>
            <person name="Nakayama K."/>
        </authorList>
    </citation>
    <scope>NUCLEOTIDE SEQUENCE</scope>
</reference>
<accession>A0ABQ4YYY7</accession>
<evidence type="ECO:0000313" key="1">
    <source>
        <dbReference type="EMBL" id="GJS82731.1"/>
    </source>
</evidence>
<proteinExistence type="predicted"/>